<evidence type="ECO:0000256" key="1">
    <source>
        <dbReference type="ARBA" id="ARBA00022658"/>
    </source>
</evidence>
<dbReference type="InterPro" id="IPR051336">
    <property type="entry name" value="RhoGEF_Guanine_NuclExch_SF"/>
</dbReference>
<dbReference type="PANTHER" id="PTHR22826">
    <property type="entry name" value="RHO GUANINE EXCHANGE FACTOR-RELATED"/>
    <property type="match status" value="1"/>
</dbReference>
<organism evidence="2 3">
    <name type="scientific">Pavo cristatus</name>
    <name type="common">Indian peafowl</name>
    <name type="synonym">Blue peafowl</name>
    <dbReference type="NCBI Taxonomy" id="9049"/>
    <lineage>
        <taxon>Eukaryota</taxon>
        <taxon>Metazoa</taxon>
        <taxon>Chordata</taxon>
        <taxon>Craniata</taxon>
        <taxon>Vertebrata</taxon>
        <taxon>Euteleostomi</taxon>
        <taxon>Archelosauria</taxon>
        <taxon>Archosauria</taxon>
        <taxon>Dinosauria</taxon>
        <taxon>Saurischia</taxon>
        <taxon>Theropoda</taxon>
        <taxon>Coelurosauria</taxon>
        <taxon>Aves</taxon>
        <taxon>Neognathae</taxon>
        <taxon>Galloanserae</taxon>
        <taxon>Galliformes</taxon>
        <taxon>Phasianidae</taxon>
        <taxon>Phasianinae</taxon>
        <taxon>Pavo</taxon>
    </lineage>
</organism>
<dbReference type="GO" id="GO:0005085">
    <property type="term" value="F:guanyl-nucleotide exchange factor activity"/>
    <property type="evidence" value="ECO:0007669"/>
    <property type="project" value="UniProtKB-KW"/>
</dbReference>
<reference evidence="2" key="1">
    <citation type="submission" date="2025-08" db="UniProtKB">
        <authorList>
            <consortium name="Ensembl"/>
        </authorList>
    </citation>
    <scope>IDENTIFICATION</scope>
</reference>
<reference evidence="2" key="2">
    <citation type="submission" date="2025-09" db="UniProtKB">
        <authorList>
            <consortium name="Ensembl"/>
        </authorList>
    </citation>
    <scope>IDENTIFICATION</scope>
</reference>
<keyword evidence="1" id="KW-0344">Guanine-nucleotide releasing factor</keyword>
<accession>A0A8C9EQR5</accession>
<proteinExistence type="predicted"/>
<sequence length="145" mass="16910">MRCWLHTEEMALEELMQRLNAVSQCTVNNLLKIQGYASMSQRRLLKDGHESHFRILPRFSQILHSRRHSRNHTRQICSDEIMHQDIIPLYAADIHDQLKKQFAYLSGGRGGDGCPVITFPDYPAFNEIPEKEFQNVLTYLTSIPR</sequence>
<dbReference type="PANTHER" id="PTHR22826:SF115">
    <property type="entry name" value="GUANINE NUCLEOTIDE EXCHANGE FACTOR DBS"/>
    <property type="match status" value="1"/>
</dbReference>
<evidence type="ECO:0000313" key="2">
    <source>
        <dbReference type="Ensembl" id="ENSPSTP00000004387.1"/>
    </source>
</evidence>
<keyword evidence="3" id="KW-1185">Reference proteome</keyword>
<dbReference type="GO" id="GO:0035025">
    <property type="term" value="P:positive regulation of Rho protein signal transduction"/>
    <property type="evidence" value="ECO:0007669"/>
    <property type="project" value="TreeGrafter"/>
</dbReference>
<dbReference type="Ensembl" id="ENSPSTT00000004610.1">
    <property type="protein sequence ID" value="ENSPSTP00000004387.1"/>
    <property type="gene ID" value="ENSPSTG00000003172.1"/>
</dbReference>
<dbReference type="AlphaFoldDB" id="A0A8C9EQR5"/>
<dbReference type="GO" id="GO:0005737">
    <property type="term" value="C:cytoplasm"/>
    <property type="evidence" value="ECO:0007669"/>
    <property type="project" value="TreeGrafter"/>
</dbReference>
<protein>
    <submittedName>
        <fullName evidence="2">Uncharacterized protein</fullName>
    </submittedName>
</protein>
<name>A0A8C9EQR5_PAVCR</name>
<evidence type="ECO:0000313" key="3">
    <source>
        <dbReference type="Proteomes" id="UP000694428"/>
    </source>
</evidence>
<dbReference type="Proteomes" id="UP000694428">
    <property type="component" value="Unplaced"/>
</dbReference>